<dbReference type="PRINTS" id="PR00096">
    <property type="entry name" value="GATASE"/>
</dbReference>
<feature type="binding site" evidence="11">
    <location>
        <position position="239"/>
    </location>
    <ligand>
        <name>L-glutamine</name>
        <dbReference type="ChEBI" id="CHEBI:58359"/>
    </ligand>
</feature>
<keyword evidence="7 11" id="KW-0315">Glutamine amidotransferase</keyword>
<gene>
    <name evidence="11" type="primary">carA</name>
    <name evidence="13" type="ORF">C0197_03205</name>
</gene>
<dbReference type="UniPathway" id="UPA00070">
    <property type="reaction ID" value="UER00115"/>
</dbReference>
<comment type="function">
    <text evidence="11">Small subunit of the glutamine-dependent carbamoyl phosphate synthetase (CPSase). CPSase catalyzes the formation of carbamoyl phosphate from the ammonia moiety of glutamine, carbonate, and phosphate donated by ATP, constituting the first step of 2 biosynthetic pathways, one leading to arginine and/or urea and the other to pyrimidine nucleotides. The small subunit (glutamine amidotransferase) binds and cleaves glutamine to supply the large subunit with the substrate ammonia.</text>
</comment>
<protein>
    <recommendedName>
        <fullName evidence="11">Carbamoyl phosphate synthase small chain</fullName>
        <ecNumber evidence="11">6.3.5.5</ecNumber>
    </recommendedName>
    <alternativeName>
        <fullName evidence="11">Carbamoyl phosphate synthetase glutamine chain</fullName>
    </alternativeName>
</protein>
<evidence type="ECO:0000256" key="1">
    <source>
        <dbReference type="ARBA" id="ARBA00004812"/>
    </source>
</evidence>
<keyword evidence="8 11" id="KW-0665">Pyrimidine biosynthesis</keyword>
<keyword evidence="5 11" id="KW-0547">Nucleotide-binding</keyword>
<evidence type="ECO:0000313" key="14">
    <source>
        <dbReference type="Proteomes" id="UP000235731"/>
    </source>
</evidence>
<keyword evidence="11" id="KW-0055">Arginine biosynthesis</keyword>
<keyword evidence="4 11" id="KW-0436">Ligase</keyword>
<dbReference type="InterPro" id="IPR002474">
    <property type="entry name" value="CarbamoylP_synth_ssu_N"/>
</dbReference>
<dbReference type="Pfam" id="PF00988">
    <property type="entry name" value="CPSase_sm_chain"/>
    <property type="match status" value="1"/>
</dbReference>
<dbReference type="EMBL" id="PNIE01000044">
    <property type="protein sequence ID" value="PMP63153.1"/>
    <property type="molecule type" value="Genomic_DNA"/>
</dbReference>
<organism evidence="13 14">
    <name type="scientific">Caldimicrobium thiodismutans</name>
    <dbReference type="NCBI Taxonomy" id="1653476"/>
    <lineage>
        <taxon>Bacteria</taxon>
        <taxon>Pseudomonadati</taxon>
        <taxon>Thermodesulfobacteriota</taxon>
        <taxon>Thermodesulfobacteria</taxon>
        <taxon>Thermodesulfobacteriales</taxon>
        <taxon>Thermodesulfobacteriaceae</taxon>
        <taxon>Caldimicrobium</taxon>
    </lineage>
</organism>
<dbReference type="SUPFAM" id="SSF52317">
    <property type="entry name" value="Class I glutamine amidotransferase-like"/>
    <property type="match status" value="1"/>
</dbReference>
<feature type="domain" description="Carbamoyl-phosphate synthase small subunit N-terminal" evidence="12">
    <location>
        <begin position="6"/>
        <end position="136"/>
    </location>
</feature>
<dbReference type="PROSITE" id="PS51273">
    <property type="entry name" value="GATASE_TYPE_1"/>
    <property type="match status" value="1"/>
</dbReference>
<dbReference type="PRINTS" id="PR00099">
    <property type="entry name" value="CPSGATASE"/>
</dbReference>
<dbReference type="InterPro" id="IPR006274">
    <property type="entry name" value="CarbamoylP_synth_ssu"/>
</dbReference>
<evidence type="ECO:0000256" key="3">
    <source>
        <dbReference type="ARBA" id="ARBA00007800"/>
    </source>
</evidence>
<feature type="binding site" evidence="11">
    <location>
        <position position="270"/>
    </location>
    <ligand>
        <name>L-glutamine</name>
        <dbReference type="ChEBI" id="CHEBI:58359"/>
    </ligand>
</feature>
<feature type="active site" evidence="11">
    <location>
        <position position="352"/>
    </location>
</feature>
<dbReference type="GO" id="GO:0006207">
    <property type="term" value="P:'de novo' pyrimidine nucleobase biosynthetic process"/>
    <property type="evidence" value="ECO:0007669"/>
    <property type="project" value="InterPro"/>
</dbReference>
<dbReference type="AlphaFoldDB" id="A0A2N7PJW0"/>
<feature type="active site" evidence="11">
    <location>
        <position position="350"/>
    </location>
</feature>
<dbReference type="GO" id="GO:0044205">
    <property type="term" value="P:'de novo' UMP biosynthetic process"/>
    <property type="evidence" value="ECO:0007669"/>
    <property type="project" value="UniProtKB-UniRule"/>
</dbReference>
<comment type="caution">
    <text evidence="13">The sequence shown here is derived from an EMBL/GenBank/DDBJ whole genome shotgun (WGS) entry which is preliminary data.</text>
</comment>
<feature type="active site" description="Nucleophile" evidence="11">
    <location>
        <position position="266"/>
    </location>
</feature>
<dbReference type="Pfam" id="PF00117">
    <property type="entry name" value="GATase"/>
    <property type="match status" value="1"/>
</dbReference>
<feature type="binding site" evidence="11">
    <location>
        <position position="308"/>
    </location>
    <ligand>
        <name>L-glutamine</name>
        <dbReference type="ChEBI" id="CHEBI:58359"/>
    </ligand>
</feature>
<evidence type="ECO:0000256" key="2">
    <source>
        <dbReference type="ARBA" id="ARBA00005077"/>
    </source>
</evidence>
<dbReference type="SMART" id="SM01097">
    <property type="entry name" value="CPSase_sm_chain"/>
    <property type="match status" value="1"/>
</dbReference>
<evidence type="ECO:0000256" key="6">
    <source>
        <dbReference type="ARBA" id="ARBA00022840"/>
    </source>
</evidence>
<dbReference type="Gene3D" id="3.50.30.20">
    <property type="entry name" value="Carbamoyl-phosphate synthase small subunit, N-terminal domain"/>
    <property type="match status" value="1"/>
</dbReference>
<comment type="pathway">
    <text evidence="2 11">Amino-acid biosynthesis; L-arginine biosynthesis; carbamoyl phosphate from bicarbonate: step 1/1.</text>
</comment>
<dbReference type="GO" id="GO:0005524">
    <property type="term" value="F:ATP binding"/>
    <property type="evidence" value="ECO:0007669"/>
    <property type="project" value="UniProtKB-UniRule"/>
</dbReference>
<comment type="similarity">
    <text evidence="3 11">Belongs to the CarA family.</text>
</comment>
<dbReference type="UniPathway" id="UPA00068">
    <property type="reaction ID" value="UER00171"/>
</dbReference>
<keyword evidence="11" id="KW-0028">Amino-acid biosynthesis</keyword>
<dbReference type="InterPro" id="IPR017926">
    <property type="entry name" value="GATASE"/>
</dbReference>
<dbReference type="GO" id="GO:0004359">
    <property type="term" value="F:glutaminase activity"/>
    <property type="evidence" value="ECO:0007669"/>
    <property type="project" value="RHEA"/>
</dbReference>
<comment type="catalytic activity">
    <reaction evidence="10 11">
        <text>L-glutamine + H2O = L-glutamate + NH4(+)</text>
        <dbReference type="Rhea" id="RHEA:15889"/>
        <dbReference type="ChEBI" id="CHEBI:15377"/>
        <dbReference type="ChEBI" id="CHEBI:28938"/>
        <dbReference type="ChEBI" id="CHEBI:29985"/>
        <dbReference type="ChEBI" id="CHEBI:58359"/>
    </reaction>
</comment>
<feature type="binding site" evidence="11">
    <location>
        <position position="241"/>
    </location>
    <ligand>
        <name>L-glutamine</name>
        <dbReference type="ChEBI" id="CHEBI:58359"/>
    </ligand>
</feature>
<dbReference type="CDD" id="cd01744">
    <property type="entry name" value="GATase1_CPSase"/>
    <property type="match status" value="1"/>
</dbReference>
<evidence type="ECO:0000259" key="12">
    <source>
        <dbReference type="SMART" id="SM01097"/>
    </source>
</evidence>
<accession>A0A2N7PJW0</accession>
<comment type="catalytic activity">
    <reaction evidence="9 11">
        <text>hydrogencarbonate + L-glutamine + 2 ATP + H2O = carbamoyl phosphate + L-glutamate + 2 ADP + phosphate + 2 H(+)</text>
        <dbReference type="Rhea" id="RHEA:18633"/>
        <dbReference type="ChEBI" id="CHEBI:15377"/>
        <dbReference type="ChEBI" id="CHEBI:15378"/>
        <dbReference type="ChEBI" id="CHEBI:17544"/>
        <dbReference type="ChEBI" id="CHEBI:29985"/>
        <dbReference type="ChEBI" id="CHEBI:30616"/>
        <dbReference type="ChEBI" id="CHEBI:43474"/>
        <dbReference type="ChEBI" id="CHEBI:58228"/>
        <dbReference type="ChEBI" id="CHEBI:58359"/>
        <dbReference type="ChEBI" id="CHEBI:456216"/>
        <dbReference type="EC" id="6.3.5.5"/>
    </reaction>
</comment>
<reference evidence="13 14" key="1">
    <citation type="submission" date="2018-01" db="EMBL/GenBank/DDBJ databases">
        <title>Metagenomic assembled genomes from two thermal pools in the Uzon Caldera, Kamchatka, Russia.</title>
        <authorList>
            <person name="Wilkins L."/>
            <person name="Ettinger C."/>
        </authorList>
    </citation>
    <scope>NUCLEOTIDE SEQUENCE [LARGE SCALE GENOMIC DNA]</scope>
    <source>
        <strain evidence="13">ZAV-15</strain>
    </source>
</reference>
<comment type="pathway">
    <text evidence="1 11">Pyrimidine metabolism; UMP biosynthesis via de novo pathway; (S)-dihydroorotate from bicarbonate: step 1/3.</text>
</comment>
<feature type="binding site" evidence="11">
    <location>
        <position position="267"/>
    </location>
    <ligand>
        <name>L-glutamine</name>
        <dbReference type="ChEBI" id="CHEBI:58359"/>
    </ligand>
</feature>
<dbReference type="InterPro" id="IPR035686">
    <property type="entry name" value="CPSase_GATase1"/>
</dbReference>
<keyword evidence="6 11" id="KW-0067">ATP-binding</keyword>
<dbReference type="InterPro" id="IPR050472">
    <property type="entry name" value="Anth_synth/Amidotransfase"/>
</dbReference>
<dbReference type="PRINTS" id="PR00097">
    <property type="entry name" value="ANTSNTHASEII"/>
</dbReference>
<dbReference type="Gene3D" id="3.40.50.880">
    <property type="match status" value="1"/>
</dbReference>
<evidence type="ECO:0000313" key="13">
    <source>
        <dbReference type="EMBL" id="PMP63153.1"/>
    </source>
</evidence>
<dbReference type="EC" id="6.3.5.5" evidence="11"/>
<dbReference type="InterPro" id="IPR029062">
    <property type="entry name" value="Class_I_gatase-like"/>
</dbReference>
<proteinExistence type="inferred from homology"/>
<dbReference type="SUPFAM" id="SSF52021">
    <property type="entry name" value="Carbamoyl phosphate synthetase, small subunit N-terminal domain"/>
    <property type="match status" value="1"/>
</dbReference>
<evidence type="ECO:0000256" key="8">
    <source>
        <dbReference type="ARBA" id="ARBA00022975"/>
    </source>
</evidence>
<sequence>MKKNKIKALVMLEDGTYFWGYSFTIRGETFGEIVFNTGMTGYQEILTDPSYYGQIVTMTYPLIGNYGVNSEDIESARIQVAGFIVREYQPFYSNWRAKKSLGDWLKENNILAVEGIDTRALTRHLRNFGAMKGGITTETLNPKEFLEKIKESPDYVGRDLVQYVTTKKPYFYDKEGFDFSATTFKGKAKYKIAVLDCGLKYNQLRLFAERQAECLIFPAKTPASEILKHDPDGIFLSNGPGDPAPLTYVVNTVKDLLGKKPIFGICLGHQILGQALGASTFKLKFGHRGINHPVLNLINKRVEITSQNHGFCVKMEELPKEVINTHINLNDNTLEGLYHPELKAFSVQYHPENAPGPHDSIYLFDSFLRLIEGKYENLFH</sequence>
<evidence type="ECO:0000256" key="7">
    <source>
        <dbReference type="ARBA" id="ARBA00022962"/>
    </source>
</evidence>
<evidence type="ECO:0000256" key="11">
    <source>
        <dbReference type="HAMAP-Rule" id="MF_01209"/>
    </source>
</evidence>
<dbReference type="PANTHER" id="PTHR43418">
    <property type="entry name" value="MULTIFUNCTIONAL TRYPTOPHAN BIOSYNTHESIS PROTEIN-RELATED"/>
    <property type="match status" value="1"/>
</dbReference>
<feature type="binding site" evidence="11">
    <location>
        <position position="311"/>
    </location>
    <ligand>
        <name>L-glutamine</name>
        <dbReference type="ChEBI" id="CHEBI:58359"/>
    </ligand>
</feature>
<dbReference type="FunFam" id="3.50.30.20:FF:000001">
    <property type="entry name" value="Carbamoyl-phosphate synthase small chain"/>
    <property type="match status" value="1"/>
</dbReference>
<evidence type="ECO:0000256" key="9">
    <source>
        <dbReference type="ARBA" id="ARBA00048816"/>
    </source>
</evidence>
<comment type="subunit">
    <text evidence="11">Composed of two chains; the small (or glutamine) chain promotes the hydrolysis of glutamine to ammonia, which is used by the large (or ammonia) chain to synthesize carbamoyl phosphate. Tetramer of heterodimers (alpha,beta)4.</text>
</comment>
<evidence type="ECO:0000256" key="5">
    <source>
        <dbReference type="ARBA" id="ARBA00022741"/>
    </source>
</evidence>
<dbReference type="HAMAP" id="MF_01209">
    <property type="entry name" value="CPSase_S_chain"/>
    <property type="match status" value="1"/>
</dbReference>
<name>A0A2N7PJW0_9BACT</name>
<dbReference type="GO" id="GO:0004088">
    <property type="term" value="F:carbamoyl-phosphate synthase (glutamine-hydrolyzing) activity"/>
    <property type="evidence" value="ECO:0007669"/>
    <property type="project" value="UniProtKB-UniRule"/>
</dbReference>
<dbReference type="PANTHER" id="PTHR43418:SF7">
    <property type="entry name" value="CARBAMOYL-PHOSPHATE SYNTHASE SMALL CHAIN"/>
    <property type="match status" value="1"/>
</dbReference>
<dbReference type="GO" id="GO:0006541">
    <property type="term" value="P:glutamine metabolic process"/>
    <property type="evidence" value="ECO:0007669"/>
    <property type="project" value="InterPro"/>
</dbReference>
<dbReference type="InterPro" id="IPR036480">
    <property type="entry name" value="CarbP_synth_ssu_N_sf"/>
</dbReference>
<feature type="binding site" evidence="11">
    <location>
        <position position="50"/>
    </location>
    <ligand>
        <name>L-glutamine</name>
        <dbReference type="ChEBI" id="CHEBI:58359"/>
    </ligand>
</feature>
<dbReference type="GO" id="GO:0006526">
    <property type="term" value="P:L-arginine biosynthetic process"/>
    <property type="evidence" value="ECO:0007669"/>
    <property type="project" value="UniProtKB-UniRule"/>
</dbReference>
<feature type="region of interest" description="CPSase" evidence="11">
    <location>
        <begin position="1"/>
        <end position="190"/>
    </location>
</feature>
<dbReference type="NCBIfam" id="TIGR01368">
    <property type="entry name" value="CPSaseIIsmall"/>
    <property type="match status" value="1"/>
</dbReference>
<feature type="binding site" evidence="11">
    <location>
        <position position="310"/>
    </location>
    <ligand>
        <name>L-glutamine</name>
        <dbReference type="ChEBI" id="CHEBI:58359"/>
    </ligand>
</feature>
<dbReference type="NCBIfam" id="NF009475">
    <property type="entry name" value="PRK12838.1"/>
    <property type="match status" value="1"/>
</dbReference>
<dbReference type="Proteomes" id="UP000235731">
    <property type="component" value="Unassembled WGS sequence"/>
</dbReference>
<evidence type="ECO:0000256" key="4">
    <source>
        <dbReference type="ARBA" id="ARBA00022598"/>
    </source>
</evidence>
<evidence type="ECO:0000256" key="10">
    <source>
        <dbReference type="ARBA" id="ARBA00049285"/>
    </source>
</evidence>